<dbReference type="GO" id="GO:0016787">
    <property type="term" value="F:hydrolase activity"/>
    <property type="evidence" value="ECO:0007669"/>
    <property type="project" value="UniProtKB-KW"/>
</dbReference>
<protein>
    <submittedName>
        <fullName evidence="2">Metal-dependent phosphohydrolase</fullName>
    </submittedName>
</protein>
<feature type="domain" description="HD" evidence="1">
    <location>
        <begin position="74"/>
        <end position="214"/>
    </location>
</feature>
<organism evidence="2 3">
    <name type="scientific">Faecalibacillus faecis</name>
    <dbReference type="NCBI Taxonomy" id="1982628"/>
    <lineage>
        <taxon>Bacteria</taxon>
        <taxon>Bacillati</taxon>
        <taxon>Bacillota</taxon>
        <taxon>Erysipelotrichia</taxon>
        <taxon>Erysipelotrichales</taxon>
        <taxon>Coprobacillaceae</taxon>
        <taxon>Faecalibacillus</taxon>
    </lineage>
</organism>
<keyword evidence="2" id="KW-0378">Hydrolase</keyword>
<dbReference type="EMBL" id="PYLP01000008">
    <property type="protein sequence ID" value="PST40231.1"/>
    <property type="molecule type" value="Genomic_DNA"/>
</dbReference>
<evidence type="ECO:0000259" key="1">
    <source>
        <dbReference type="Pfam" id="PF01966"/>
    </source>
</evidence>
<dbReference type="PANTHER" id="PTHR35795:SF1">
    <property type="entry name" value="BIS(5'-NUCLEOSYL)-TETRAPHOSPHATASE, SYMMETRICAL"/>
    <property type="match status" value="1"/>
</dbReference>
<sequence>MAKNSFLKEAMTENHPQYEKAIQRKEPLYQRENDLRSPFSRDYNRIIFSLAYRRLKHKTQVFFAVEDDHVCTRSEHVNLVDSVSYTIANYLGLNTELTRSIAVGHDLGHAPFGHGGEKIINTLCKENDLPAFWHEKNSLYFVDEIDTLEDNHHIRRNLNLTYAIRDGIISHCGEMNQKSIQKRNEYIDLKDYQYPGQYNPYTWEGCVVKMSDKIAYLARDIEDALRLNIIDEKQVEQLKKEINMISSYHFDAINNGTIVNYFILDVCQNSSLEKGICLSDEAFEVMKKMMSFNYKNIYLIDRIEVHTNYVQLILNSIFQFLYKYETIAKEHQTNVIEALKKDQKKYPITIQGYIHWLEKYSQMRDFKRNTHYQNHIIYDFDNDSKAMVKSIIDYLSGMSDAYILKIFNEFISFS</sequence>
<dbReference type="Gene3D" id="1.10.3210.10">
    <property type="entry name" value="Hypothetical protein af1432"/>
    <property type="match status" value="1"/>
</dbReference>
<proteinExistence type="predicted"/>
<dbReference type="RefSeq" id="WP_106988102.1">
    <property type="nucleotide sequence ID" value="NZ_DBGCOW010000086.1"/>
</dbReference>
<dbReference type="InterPro" id="IPR051094">
    <property type="entry name" value="Diverse_Catalytic_Enzymes"/>
</dbReference>
<evidence type="ECO:0000313" key="3">
    <source>
        <dbReference type="Proteomes" id="UP000241201"/>
    </source>
</evidence>
<accession>A0A2T3FY98</accession>
<dbReference type="Proteomes" id="UP000241201">
    <property type="component" value="Unassembled WGS sequence"/>
</dbReference>
<reference evidence="3" key="1">
    <citation type="submission" date="2018-03" db="EMBL/GenBank/DDBJ databases">
        <title>Lachnoclostridium SNUG30370 gen.nov., sp.nov., isolated from human faeces.</title>
        <authorList>
            <person name="Seo B."/>
            <person name="Jeon K."/>
            <person name="Ko G."/>
        </authorList>
    </citation>
    <scope>NUCLEOTIDE SEQUENCE [LARGE SCALE GENOMIC DNA]</scope>
    <source>
        <strain evidence="3">SNUG30370</strain>
    </source>
</reference>
<dbReference type="SUPFAM" id="SSF109604">
    <property type="entry name" value="HD-domain/PDEase-like"/>
    <property type="match status" value="1"/>
</dbReference>
<dbReference type="PANTHER" id="PTHR35795">
    <property type="entry name" value="SLR1885 PROTEIN"/>
    <property type="match status" value="1"/>
</dbReference>
<comment type="caution">
    <text evidence="2">The sequence shown here is derived from an EMBL/GenBank/DDBJ whole genome shotgun (WGS) entry which is preliminary data.</text>
</comment>
<dbReference type="AlphaFoldDB" id="A0A2T3FY98"/>
<gene>
    <name evidence="2" type="ORF">C7U55_07905</name>
</gene>
<name>A0A2T3FY98_9FIRM</name>
<keyword evidence="3" id="KW-1185">Reference proteome</keyword>
<evidence type="ECO:0000313" key="2">
    <source>
        <dbReference type="EMBL" id="PST40231.1"/>
    </source>
</evidence>
<dbReference type="InterPro" id="IPR006674">
    <property type="entry name" value="HD_domain"/>
</dbReference>
<dbReference type="Pfam" id="PF01966">
    <property type="entry name" value="HD"/>
    <property type="match status" value="1"/>
</dbReference>
<dbReference type="GeneID" id="77471010"/>